<evidence type="ECO:0000313" key="3">
    <source>
        <dbReference type="EMBL" id="KAE8156784.1"/>
    </source>
</evidence>
<dbReference type="Proteomes" id="UP000326950">
    <property type="component" value="Unassembled WGS sequence"/>
</dbReference>
<accession>A0A5N6UDS7</accession>
<feature type="region of interest" description="Disordered" evidence="1">
    <location>
        <begin position="125"/>
        <end position="200"/>
    </location>
</feature>
<name>A0A5N6UDS7_ASPTM</name>
<dbReference type="EMBL" id="ML738747">
    <property type="protein sequence ID" value="KAE8156784.1"/>
    <property type="molecule type" value="Genomic_DNA"/>
</dbReference>
<dbReference type="InterPro" id="IPR018306">
    <property type="entry name" value="Phage_T5_Orf172_DNA-bd"/>
</dbReference>
<sequence>MCKLGRTRDLSRRASEHEKCYPNLTQRCSLYCPNSAVFEKVVQLEFTQHRYQHECLKCNAAHTEWFKADLSDMYQRVKVWCQFSKGFQSLDKRSQASLPFPGLSSDPDRWYKWAQKYVQLWDKELPHSEPNTPGKANVNNDIVTGDDDAESMPGLSPSSSASGTPDDDYSDPPTPTPIERSRNAKSTSLQRLIIPPASPSMPSEPYWTAVESMATPKGRIFFPRVPGEYPDSPVRIAPNETNEDENGLVDILENIKLV</sequence>
<dbReference type="OrthoDB" id="4474050at2759"/>
<dbReference type="AlphaFoldDB" id="A0A5N6UDS7"/>
<evidence type="ECO:0000259" key="2">
    <source>
        <dbReference type="Pfam" id="PF10544"/>
    </source>
</evidence>
<evidence type="ECO:0000256" key="1">
    <source>
        <dbReference type="SAM" id="MobiDB-lite"/>
    </source>
</evidence>
<reference evidence="3 4" key="1">
    <citation type="submission" date="2019-04" db="EMBL/GenBank/DDBJ databases">
        <title>Friends and foes A comparative genomics study of 23 Aspergillus species from section Flavi.</title>
        <authorList>
            <consortium name="DOE Joint Genome Institute"/>
            <person name="Kjaerbolling I."/>
            <person name="Vesth T."/>
            <person name="Frisvad J.C."/>
            <person name="Nybo J.L."/>
            <person name="Theobald S."/>
            <person name="Kildgaard S."/>
            <person name="Isbrandt T."/>
            <person name="Kuo A."/>
            <person name="Sato A."/>
            <person name="Lyhne E.K."/>
            <person name="Kogle M.E."/>
            <person name="Wiebenga A."/>
            <person name="Kun R.S."/>
            <person name="Lubbers R.J."/>
            <person name="Makela M.R."/>
            <person name="Barry K."/>
            <person name="Chovatia M."/>
            <person name="Clum A."/>
            <person name="Daum C."/>
            <person name="Haridas S."/>
            <person name="He G."/>
            <person name="LaButti K."/>
            <person name="Lipzen A."/>
            <person name="Mondo S."/>
            <person name="Riley R."/>
            <person name="Salamov A."/>
            <person name="Simmons B.A."/>
            <person name="Magnuson J.K."/>
            <person name="Henrissat B."/>
            <person name="Mortensen U.H."/>
            <person name="Larsen T.O."/>
            <person name="Devries R.P."/>
            <person name="Grigoriev I.V."/>
            <person name="Machida M."/>
            <person name="Baker S.E."/>
            <person name="Andersen M.R."/>
        </authorList>
    </citation>
    <scope>NUCLEOTIDE SEQUENCE [LARGE SCALE GENOMIC DNA]</scope>
    <source>
        <strain evidence="3 4">CBS 117626</strain>
    </source>
</reference>
<feature type="domain" description="Bacteriophage T5 Orf172 DNA-binding" evidence="2">
    <location>
        <begin position="2"/>
        <end position="81"/>
    </location>
</feature>
<organism evidence="3 4">
    <name type="scientific">Aspergillus tamarii</name>
    <dbReference type="NCBI Taxonomy" id="41984"/>
    <lineage>
        <taxon>Eukaryota</taxon>
        <taxon>Fungi</taxon>
        <taxon>Dikarya</taxon>
        <taxon>Ascomycota</taxon>
        <taxon>Pezizomycotina</taxon>
        <taxon>Eurotiomycetes</taxon>
        <taxon>Eurotiomycetidae</taxon>
        <taxon>Eurotiales</taxon>
        <taxon>Aspergillaceae</taxon>
        <taxon>Aspergillus</taxon>
        <taxon>Aspergillus subgen. Circumdati</taxon>
    </lineage>
</organism>
<gene>
    <name evidence="3" type="ORF">BDV40DRAFT_280304</name>
</gene>
<protein>
    <recommendedName>
        <fullName evidence="2">Bacteriophage T5 Orf172 DNA-binding domain-containing protein</fullName>
    </recommendedName>
</protein>
<feature type="compositionally biased region" description="Low complexity" evidence="1">
    <location>
        <begin position="151"/>
        <end position="164"/>
    </location>
</feature>
<dbReference type="Pfam" id="PF10544">
    <property type="entry name" value="T5orf172"/>
    <property type="match status" value="1"/>
</dbReference>
<keyword evidence="4" id="KW-1185">Reference proteome</keyword>
<evidence type="ECO:0000313" key="4">
    <source>
        <dbReference type="Proteomes" id="UP000326950"/>
    </source>
</evidence>
<proteinExistence type="predicted"/>